<dbReference type="GO" id="GO:0044038">
    <property type="term" value="P:cell wall macromolecule biosynthetic process"/>
    <property type="evidence" value="ECO:0007669"/>
    <property type="project" value="TreeGrafter"/>
</dbReference>
<dbReference type="GO" id="GO:0005886">
    <property type="term" value="C:plasma membrane"/>
    <property type="evidence" value="ECO:0007669"/>
    <property type="project" value="UniProtKB-SubCell"/>
</dbReference>
<evidence type="ECO:0000256" key="2">
    <source>
        <dbReference type="ARBA" id="ARBA00022475"/>
    </source>
</evidence>
<dbReference type="EMBL" id="UINC01119981">
    <property type="protein sequence ID" value="SVC94170.1"/>
    <property type="molecule type" value="Genomic_DNA"/>
</dbReference>
<dbReference type="PANTHER" id="PTHR22926">
    <property type="entry name" value="PHOSPHO-N-ACETYLMURAMOYL-PENTAPEPTIDE-TRANSFERASE"/>
    <property type="match status" value="1"/>
</dbReference>
<evidence type="ECO:0000313" key="8">
    <source>
        <dbReference type="EMBL" id="SVC94170.1"/>
    </source>
</evidence>
<dbReference type="GO" id="GO:0009103">
    <property type="term" value="P:lipopolysaccharide biosynthetic process"/>
    <property type="evidence" value="ECO:0007669"/>
    <property type="project" value="TreeGrafter"/>
</dbReference>
<dbReference type="Pfam" id="PF00953">
    <property type="entry name" value="Glycos_transf_4"/>
    <property type="match status" value="1"/>
</dbReference>
<evidence type="ECO:0000256" key="3">
    <source>
        <dbReference type="ARBA" id="ARBA00022679"/>
    </source>
</evidence>
<dbReference type="PANTHER" id="PTHR22926:SF3">
    <property type="entry name" value="UNDECAPRENYL-PHOSPHATE ALPHA-N-ACETYLGLUCOSAMINYL 1-PHOSPHATE TRANSFERASE"/>
    <property type="match status" value="1"/>
</dbReference>
<dbReference type="CDD" id="cd06853">
    <property type="entry name" value="GT_WecA_like"/>
    <property type="match status" value="1"/>
</dbReference>
<dbReference type="InterPro" id="IPR000715">
    <property type="entry name" value="Glycosyl_transferase_4"/>
</dbReference>
<protein>
    <recommendedName>
        <fullName evidence="9">Undecaprenyl/decaprenyl-phosphate alpha-N-acetylglucosaminyl 1-phosphate transferase</fullName>
    </recommendedName>
</protein>
<keyword evidence="3" id="KW-0808">Transferase</keyword>
<reference evidence="8" key="1">
    <citation type="submission" date="2018-05" db="EMBL/GenBank/DDBJ databases">
        <authorList>
            <person name="Lanie J.A."/>
            <person name="Ng W.-L."/>
            <person name="Kazmierczak K.M."/>
            <person name="Andrzejewski T.M."/>
            <person name="Davidsen T.M."/>
            <person name="Wayne K.J."/>
            <person name="Tettelin H."/>
            <person name="Glass J.I."/>
            <person name="Rusch D."/>
            <person name="Podicherti R."/>
            <person name="Tsui H.-C.T."/>
            <person name="Winkler M.E."/>
        </authorList>
    </citation>
    <scope>NUCLEOTIDE SEQUENCE</scope>
</reference>
<proteinExistence type="predicted"/>
<feature type="transmembrane region" description="Helical" evidence="7">
    <location>
        <begin position="183"/>
        <end position="208"/>
    </location>
</feature>
<feature type="transmembrane region" description="Helical" evidence="7">
    <location>
        <begin position="101"/>
        <end position="119"/>
    </location>
</feature>
<feature type="transmembrane region" description="Helical" evidence="7">
    <location>
        <begin position="42"/>
        <end position="69"/>
    </location>
</feature>
<accession>A0A382RA02</accession>
<evidence type="ECO:0008006" key="9">
    <source>
        <dbReference type="Google" id="ProtNLM"/>
    </source>
</evidence>
<feature type="transmembrane region" description="Helical" evidence="7">
    <location>
        <begin position="229"/>
        <end position="250"/>
    </location>
</feature>
<feature type="transmembrane region" description="Helical" evidence="7">
    <location>
        <begin position="14"/>
        <end position="30"/>
    </location>
</feature>
<feature type="transmembrane region" description="Helical" evidence="7">
    <location>
        <begin position="125"/>
        <end position="142"/>
    </location>
</feature>
<comment type="subcellular location">
    <subcellularLocation>
        <location evidence="1">Cell membrane</location>
        <topology evidence="1">Multi-pass membrane protein</topology>
    </subcellularLocation>
</comment>
<evidence type="ECO:0000256" key="1">
    <source>
        <dbReference type="ARBA" id="ARBA00004651"/>
    </source>
</evidence>
<sequence>SFLFWIGSHPFPELRYIICSIIILFFVGMKDDILYTVHYKKLLGQIIAAAIILHWGGVRLTSFYGLFGVYDIPTWLSYSVTLLTIVGITNSFNFIDGIDTLAGLMGLISTAFFGFWFLAYGFHSWSMLAFSLAGSIIGFLFYNRTPAKIFMGDTGALILGVICSVMAIKFIEINKVHTFVRSAPTIALVVLIVPVFDSLRVICIRLYARANPLQADRNHLHHFLTDLGFSHMQCAGFLGSFNILAIVFVYSQQNFGEHFGLVQWSAELLLLFVFLGLGGVSYGLSDLRRKKGVGDGR</sequence>
<evidence type="ECO:0000256" key="4">
    <source>
        <dbReference type="ARBA" id="ARBA00022692"/>
    </source>
</evidence>
<evidence type="ECO:0000256" key="5">
    <source>
        <dbReference type="ARBA" id="ARBA00022989"/>
    </source>
</evidence>
<keyword evidence="5 7" id="KW-1133">Transmembrane helix</keyword>
<gene>
    <name evidence="8" type="ORF">METZ01_LOCUS347024</name>
</gene>
<feature type="transmembrane region" description="Helical" evidence="7">
    <location>
        <begin position="154"/>
        <end position="171"/>
    </location>
</feature>
<feature type="non-terminal residue" evidence="8">
    <location>
        <position position="1"/>
    </location>
</feature>
<dbReference type="AlphaFoldDB" id="A0A382RA02"/>
<keyword evidence="2" id="KW-1003">Cell membrane</keyword>
<dbReference type="GO" id="GO:0071555">
    <property type="term" value="P:cell wall organization"/>
    <property type="evidence" value="ECO:0007669"/>
    <property type="project" value="TreeGrafter"/>
</dbReference>
<keyword evidence="4 7" id="KW-0812">Transmembrane</keyword>
<feature type="transmembrane region" description="Helical" evidence="7">
    <location>
        <begin position="75"/>
        <end position="94"/>
    </location>
</feature>
<organism evidence="8">
    <name type="scientific">marine metagenome</name>
    <dbReference type="NCBI Taxonomy" id="408172"/>
    <lineage>
        <taxon>unclassified sequences</taxon>
        <taxon>metagenomes</taxon>
        <taxon>ecological metagenomes</taxon>
    </lineage>
</organism>
<feature type="transmembrane region" description="Helical" evidence="7">
    <location>
        <begin position="262"/>
        <end position="284"/>
    </location>
</feature>
<dbReference type="GO" id="GO:0016780">
    <property type="term" value="F:phosphotransferase activity, for other substituted phosphate groups"/>
    <property type="evidence" value="ECO:0007669"/>
    <property type="project" value="InterPro"/>
</dbReference>
<name>A0A382RA02_9ZZZZ</name>
<keyword evidence="6 7" id="KW-0472">Membrane</keyword>
<evidence type="ECO:0000256" key="7">
    <source>
        <dbReference type="SAM" id="Phobius"/>
    </source>
</evidence>
<evidence type="ECO:0000256" key="6">
    <source>
        <dbReference type="ARBA" id="ARBA00023136"/>
    </source>
</evidence>